<feature type="domain" description="YqcC-like" evidence="1">
    <location>
        <begin position="8"/>
        <end position="89"/>
    </location>
</feature>
<dbReference type="Pfam" id="PF04287">
    <property type="entry name" value="DUF446"/>
    <property type="match status" value="1"/>
</dbReference>
<dbReference type="PANTHER" id="PTHR39586">
    <property type="entry name" value="CYTOPLASMIC PROTEIN-RELATED"/>
    <property type="match status" value="1"/>
</dbReference>
<sequence>MPRSHKEVETLLIKLESCLKNSQIWSDIVPPEEALASKVPFAYDTMALESWLQFIFIPQIRYLIRSNQMLPNDMALYPMAEMQFSKVQNS</sequence>
<evidence type="ECO:0000313" key="3">
    <source>
        <dbReference type="Proteomes" id="UP001247805"/>
    </source>
</evidence>
<dbReference type="InterPro" id="IPR023376">
    <property type="entry name" value="YqcC-like_dom"/>
</dbReference>
<dbReference type="Gene3D" id="1.20.1440.40">
    <property type="entry name" value="YqcC-like"/>
    <property type="match status" value="1"/>
</dbReference>
<protein>
    <submittedName>
        <fullName evidence="2">YqcC family protein</fullName>
    </submittedName>
</protein>
<dbReference type="PANTHER" id="PTHR39586:SF1">
    <property type="entry name" value="CYTOPLASMIC PROTEIN"/>
    <property type="match status" value="1"/>
</dbReference>
<reference evidence="2 3" key="1">
    <citation type="submission" date="2023-10" db="EMBL/GenBank/DDBJ databases">
        <title>Glaciecola aquimarina strain GGW-M5 nov., isolated from a coastal seawater.</title>
        <authorList>
            <person name="Bayburt H."/>
            <person name="Kim J.M."/>
            <person name="Choi B.J."/>
            <person name="Jeon C.O."/>
        </authorList>
    </citation>
    <scope>NUCLEOTIDE SEQUENCE [LARGE SCALE GENOMIC DNA]</scope>
    <source>
        <strain evidence="2 3">KCTC 32108</strain>
    </source>
</reference>
<name>A0ABU3T1F0_9ALTE</name>
<dbReference type="SUPFAM" id="SSF158452">
    <property type="entry name" value="YqcC-like"/>
    <property type="match status" value="1"/>
</dbReference>
<dbReference type="RefSeq" id="WP_316027595.1">
    <property type="nucleotide sequence ID" value="NZ_JAWDIO010000002.1"/>
</dbReference>
<organism evidence="2 3">
    <name type="scientific">Paraglaciecola aquimarina</name>
    <dbReference type="NCBI Taxonomy" id="1235557"/>
    <lineage>
        <taxon>Bacteria</taxon>
        <taxon>Pseudomonadati</taxon>
        <taxon>Pseudomonadota</taxon>
        <taxon>Gammaproteobacteria</taxon>
        <taxon>Alteromonadales</taxon>
        <taxon>Alteromonadaceae</taxon>
        <taxon>Paraglaciecola</taxon>
    </lineage>
</organism>
<evidence type="ECO:0000259" key="1">
    <source>
        <dbReference type="Pfam" id="PF04287"/>
    </source>
</evidence>
<gene>
    <name evidence="2" type="ORF">RS130_21305</name>
</gene>
<dbReference type="InterPro" id="IPR036814">
    <property type="entry name" value="YqcC-like_sf"/>
</dbReference>
<accession>A0ABU3T1F0</accession>
<dbReference type="InterPro" id="IPR007384">
    <property type="entry name" value="UCP006257"/>
</dbReference>
<evidence type="ECO:0000313" key="2">
    <source>
        <dbReference type="EMBL" id="MDU0356088.1"/>
    </source>
</evidence>
<dbReference type="EMBL" id="JAWDIO010000002">
    <property type="protein sequence ID" value="MDU0356088.1"/>
    <property type="molecule type" value="Genomic_DNA"/>
</dbReference>
<comment type="caution">
    <text evidence="2">The sequence shown here is derived from an EMBL/GenBank/DDBJ whole genome shotgun (WGS) entry which is preliminary data.</text>
</comment>
<keyword evidence="3" id="KW-1185">Reference proteome</keyword>
<proteinExistence type="predicted"/>
<dbReference type="Proteomes" id="UP001247805">
    <property type="component" value="Unassembled WGS sequence"/>
</dbReference>